<comment type="caution">
    <text evidence="2">The sequence shown here is derived from an EMBL/GenBank/DDBJ whole genome shotgun (WGS) entry which is preliminary data.</text>
</comment>
<dbReference type="RefSeq" id="XP_011134696.1">
    <property type="nucleotide sequence ID" value="XM_011136394.1"/>
</dbReference>
<dbReference type="GO" id="GO:0003964">
    <property type="term" value="F:RNA-directed DNA polymerase activity"/>
    <property type="evidence" value="ECO:0007669"/>
    <property type="project" value="UniProtKB-KW"/>
</dbReference>
<dbReference type="OrthoDB" id="2013610at2759"/>
<dbReference type="EMBL" id="AFNH02001936">
    <property type="protein sequence ID" value="EZG42650.1"/>
    <property type="molecule type" value="Genomic_DNA"/>
</dbReference>
<protein>
    <submittedName>
        <fullName evidence="2">RNA-directed DNA polymerase</fullName>
    </submittedName>
</protein>
<proteinExistence type="predicted"/>
<dbReference type="eggNOG" id="ENOG502S63J">
    <property type="taxonomic scope" value="Eukaryota"/>
</dbReference>
<dbReference type="InterPro" id="IPR043502">
    <property type="entry name" value="DNA/RNA_pol_sf"/>
</dbReference>
<dbReference type="GeneID" id="22916833"/>
<dbReference type="Gene3D" id="3.30.70.270">
    <property type="match status" value="1"/>
</dbReference>
<feature type="domain" description="Reverse transcriptase" evidence="1">
    <location>
        <begin position="115"/>
        <end position="263"/>
    </location>
</feature>
<dbReference type="OMA" id="HGFWNVS"/>
<dbReference type="PANTHER" id="PTHR24559:SF444">
    <property type="entry name" value="REVERSE TRANSCRIPTASE DOMAIN-CONTAINING PROTEIN"/>
    <property type="match status" value="1"/>
</dbReference>
<feature type="non-terminal residue" evidence="2">
    <location>
        <position position="263"/>
    </location>
</feature>
<dbReference type="SUPFAM" id="SSF56672">
    <property type="entry name" value="DNA/RNA polymerases"/>
    <property type="match status" value="1"/>
</dbReference>
<evidence type="ECO:0000313" key="3">
    <source>
        <dbReference type="Proteomes" id="UP000019763"/>
    </source>
</evidence>
<evidence type="ECO:0000313" key="2">
    <source>
        <dbReference type="EMBL" id="EZG42650.1"/>
    </source>
</evidence>
<keyword evidence="2" id="KW-0548">Nucleotidyltransferase</keyword>
<evidence type="ECO:0000259" key="1">
    <source>
        <dbReference type="PROSITE" id="PS50878"/>
    </source>
</evidence>
<organism evidence="2 3">
    <name type="scientific">Gregarina niphandrodes</name>
    <name type="common">Septate eugregarine</name>
    <dbReference type="NCBI Taxonomy" id="110365"/>
    <lineage>
        <taxon>Eukaryota</taxon>
        <taxon>Sar</taxon>
        <taxon>Alveolata</taxon>
        <taxon>Apicomplexa</taxon>
        <taxon>Conoidasida</taxon>
        <taxon>Gregarinasina</taxon>
        <taxon>Eugregarinorida</taxon>
        <taxon>Gregarinidae</taxon>
        <taxon>Gregarina</taxon>
    </lineage>
</organism>
<dbReference type="InterPro" id="IPR043128">
    <property type="entry name" value="Rev_trsase/Diguanyl_cyclase"/>
</dbReference>
<dbReference type="VEuPathDB" id="CryptoDB:GNI_240310"/>
<dbReference type="AlphaFoldDB" id="A0A023AWN2"/>
<dbReference type="InterPro" id="IPR053134">
    <property type="entry name" value="RNA-dir_DNA_polymerase"/>
</dbReference>
<reference evidence="2" key="1">
    <citation type="submission" date="2013-12" db="EMBL/GenBank/DDBJ databases">
        <authorList>
            <person name="Omoto C.K."/>
            <person name="Sibley D."/>
            <person name="Venepally P."/>
            <person name="Hadjithomas M."/>
            <person name="Karamycheva S."/>
            <person name="Brunk B."/>
            <person name="Roos D."/>
            <person name="Caler E."/>
            <person name="Lorenzi H."/>
        </authorList>
    </citation>
    <scope>NUCLEOTIDE SEQUENCE</scope>
</reference>
<dbReference type="InterPro" id="IPR000477">
    <property type="entry name" value="RT_dom"/>
</dbReference>
<dbReference type="Gene3D" id="3.10.10.10">
    <property type="entry name" value="HIV Type 1 Reverse Transcriptase, subunit A, domain 1"/>
    <property type="match status" value="1"/>
</dbReference>
<keyword evidence="2" id="KW-0695">RNA-directed DNA polymerase</keyword>
<dbReference type="Proteomes" id="UP000019763">
    <property type="component" value="Unassembled WGS sequence"/>
</dbReference>
<gene>
    <name evidence="2" type="ORF">GNI_240310</name>
</gene>
<keyword evidence="3" id="KW-1185">Reference proteome</keyword>
<dbReference type="CDD" id="cd01647">
    <property type="entry name" value="RT_LTR"/>
    <property type="match status" value="1"/>
</dbReference>
<name>A0A023AWN2_GRENI</name>
<accession>A0A023AWN2</accession>
<dbReference type="PANTHER" id="PTHR24559">
    <property type="entry name" value="TRANSPOSON TY3-I GAG-POL POLYPROTEIN"/>
    <property type="match status" value="1"/>
</dbReference>
<sequence length="263" mass="30208">MIALGIFDACKCQFHVESCYKVNAVSLVEEEKSDQDLLAVAKQLITDMTSHLEGVVRERLWGLLQKHSKCWLRPRTGRTRHSVEFEVDGKPVKHTLKPLRPELREELDKQIDDMLSMGVIQPSNSSWGARPVFVRKKTGEWRICIDYRALNKGMALKAYPIPLLWEQLQLAAGHKYYVCLDCNHGFWNVSLGAESRQFTAFVSHRGTFEYTVIPFGVKNSPILFQQVMDRVFEGLIGNNVNVYIDDIVVYADDLDTLFERLDE</sequence>
<keyword evidence="2" id="KW-0808">Transferase</keyword>
<dbReference type="PROSITE" id="PS50878">
    <property type="entry name" value="RT_POL"/>
    <property type="match status" value="1"/>
</dbReference>
<dbReference type="Pfam" id="PF00078">
    <property type="entry name" value="RVT_1"/>
    <property type="match status" value="1"/>
</dbReference>